<reference evidence="1 2" key="2">
    <citation type="submission" date="2018-10" db="EMBL/GenBank/DDBJ databases">
        <authorList>
            <consortium name="Pathogen Informatics"/>
        </authorList>
    </citation>
    <scope>NUCLEOTIDE SEQUENCE [LARGE SCALE GENOMIC DNA]</scope>
</reference>
<sequence>MDGELREPFLISRRLGGAVISRDPRGVTETYEDIYRPAPGGKSVRVPYGYRSPPRPGETGEEHLAGRLVGQALDLGRYMDERVVEAARREIAEAYSLEESELESAAATLADQRYMEHLGMQRSEVCDFNRYSTSALLRPATGRKPHEDDLLLVTSL</sequence>
<protein>
    <submittedName>
        <fullName evidence="3">Proteasome accessory factor PafA2</fullName>
    </submittedName>
</protein>
<evidence type="ECO:0000313" key="1">
    <source>
        <dbReference type="EMBL" id="VDD97744.1"/>
    </source>
</evidence>
<organism evidence="3">
    <name type="scientific">Enterobius vermicularis</name>
    <name type="common">Human pinworm</name>
    <dbReference type="NCBI Taxonomy" id="51028"/>
    <lineage>
        <taxon>Eukaryota</taxon>
        <taxon>Metazoa</taxon>
        <taxon>Ecdysozoa</taxon>
        <taxon>Nematoda</taxon>
        <taxon>Chromadorea</taxon>
        <taxon>Rhabditida</taxon>
        <taxon>Spirurina</taxon>
        <taxon>Oxyuridomorpha</taxon>
        <taxon>Oxyuroidea</taxon>
        <taxon>Oxyuridae</taxon>
        <taxon>Enterobius</taxon>
    </lineage>
</organism>
<dbReference type="STRING" id="51028.A0A0N4VQP9"/>
<reference evidence="3" key="1">
    <citation type="submission" date="2017-02" db="UniProtKB">
        <authorList>
            <consortium name="WormBaseParasite"/>
        </authorList>
    </citation>
    <scope>IDENTIFICATION</scope>
</reference>
<proteinExistence type="predicted"/>
<dbReference type="Proteomes" id="UP000274131">
    <property type="component" value="Unassembled WGS sequence"/>
</dbReference>
<dbReference type="OrthoDB" id="5787775at2759"/>
<dbReference type="AlphaFoldDB" id="A0A0N4VQP9"/>
<dbReference type="WBParaSite" id="EVEC_0001335301-mRNA-1">
    <property type="protein sequence ID" value="EVEC_0001335301-mRNA-1"/>
    <property type="gene ID" value="EVEC_0001335301"/>
</dbReference>
<keyword evidence="2" id="KW-1185">Reference proteome</keyword>
<name>A0A0N4VQP9_ENTVE</name>
<evidence type="ECO:0000313" key="3">
    <source>
        <dbReference type="WBParaSite" id="EVEC_0001335301-mRNA-1"/>
    </source>
</evidence>
<accession>A0A0N4VQP9</accession>
<evidence type="ECO:0000313" key="2">
    <source>
        <dbReference type="Proteomes" id="UP000274131"/>
    </source>
</evidence>
<dbReference type="EMBL" id="UXUI01014932">
    <property type="protein sequence ID" value="VDD97744.1"/>
    <property type="molecule type" value="Genomic_DNA"/>
</dbReference>
<gene>
    <name evidence="1" type="ORF">EVEC_LOCUS12495</name>
</gene>